<protein>
    <submittedName>
        <fullName evidence="2">Uncharacterized protein</fullName>
    </submittedName>
</protein>
<accession>A0A9P4ICQ3</accession>
<feature type="region of interest" description="Disordered" evidence="1">
    <location>
        <begin position="212"/>
        <end position="243"/>
    </location>
</feature>
<reference evidence="2" key="1">
    <citation type="journal article" date="2020" name="Stud. Mycol.">
        <title>101 Dothideomycetes genomes: a test case for predicting lifestyles and emergence of pathogens.</title>
        <authorList>
            <person name="Haridas S."/>
            <person name="Albert R."/>
            <person name="Binder M."/>
            <person name="Bloem J."/>
            <person name="Labutti K."/>
            <person name="Salamov A."/>
            <person name="Andreopoulos B."/>
            <person name="Baker S."/>
            <person name="Barry K."/>
            <person name="Bills G."/>
            <person name="Bluhm B."/>
            <person name="Cannon C."/>
            <person name="Castanera R."/>
            <person name="Culley D."/>
            <person name="Daum C."/>
            <person name="Ezra D."/>
            <person name="Gonzalez J."/>
            <person name="Henrissat B."/>
            <person name="Kuo A."/>
            <person name="Liang C."/>
            <person name="Lipzen A."/>
            <person name="Lutzoni F."/>
            <person name="Magnuson J."/>
            <person name="Mondo S."/>
            <person name="Nolan M."/>
            <person name="Ohm R."/>
            <person name="Pangilinan J."/>
            <person name="Park H.-J."/>
            <person name="Ramirez L."/>
            <person name="Alfaro M."/>
            <person name="Sun H."/>
            <person name="Tritt A."/>
            <person name="Yoshinaga Y."/>
            <person name="Zwiers L.-H."/>
            <person name="Turgeon B."/>
            <person name="Goodwin S."/>
            <person name="Spatafora J."/>
            <person name="Crous P."/>
            <person name="Grigoriev I."/>
        </authorList>
    </citation>
    <scope>NUCLEOTIDE SEQUENCE</scope>
    <source>
        <strain evidence="2">CBS 133067</strain>
    </source>
</reference>
<dbReference type="AlphaFoldDB" id="A0A9P4ICQ3"/>
<keyword evidence="3" id="KW-1185">Reference proteome</keyword>
<proteinExistence type="predicted"/>
<evidence type="ECO:0000256" key="1">
    <source>
        <dbReference type="SAM" id="MobiDB-lite"/>
    </source>
</evidence>
<comment type="caution">
    <text evidence="2">The sequence shown here is derived from an EMBL/GenBank/DDBJ whole genome shotgun (WGS) entry which is preliminary data.</text>
</comment>
<organism evidence="2 3">
    <name type="scientific">Rhizodiscina lignyota</name>
    <dbReference type="NCBI Taxonomy" id="1504668"/>
    <lineage>
        <taxon>Eukaryota</taxon>
        <taxon>Fungi</taxon>
        <taxon>Dikarya</taxon>
        <taxon>Ascomycota</taxon>
        <taxon>Pezizomycotina</taxon>
        <taxon>Dothideomycetes</taxon>
        <taxon>Pleosporomycetidae</taxon>
        <taxon>Aulographales</taxon>
        <taxon>Rhizodiscinaceae</taxon>
        <taxon>Rhizodiscina</taxon>
    </lineage>
</organism>
<gene>
    <name evidence="2" type="ORF">NA57DRAFT_78599</name>
</gene>
<evidence type="ECO:0000313" key="2">
    <source>
        <dbReference type="EMBL" id="KAF2095821.1"/>
    </source>
</evidence>
<name>A0A9P4ICQ3_9PEZI</name>
<dbReference type="Proteomes" id="UP000799772">
    <property type="component" value="Unassembled WGS sequence"/>
</dbReference>
<evidence type="ECO:0000313" key="3">
    <source>
        <dbReference type="Proteomes" id="UP000799772"/>
    </source>
</evidence>
<sequence length="716" mass="80458">MDVFMGDPGTTASLTHEDHDDSFMDIATSDNLPEWDTSWTDGYVSPDLEWATNSQGSLEPIVGMTRNAAFADFSGHHHASYSVTDLPVDWDIFFEGPFHRREATKVADSGEHMLRPLLNISHEKGQQLGILREHFSMHSHGGTLERQPFKPTLDFAPPLKEEHCPVPSVVHQHISSMLNPITSSANMLSPTSNELQSGLSASQKDEVFFNKPAVSSPPIRQSKKLSMRRRTSERPPAKSFLNTRGCPRHLREQQIPGYRCFDQWNVSPTVTAPLKRRRMTTTQRDHRSRNLQWAECISSSLEDVNIFTQCLTIAGEVQVSETVPLCGDDQVLRDCMPLLRCLVEQNSWWSPNLSVIFDGPLRQHLALNPYLVLADDKLFFVMEKSFFSHEAKSVNVSSICYISKGPFTITEELAKHYEASGAAARLRGLKTLWRSWCAHIGFVAIQKALRRRTLQRLSRSHRIRLLVCLISLLKTVHELKSDLGNRWAFINPLTAKFLSPYQQRFESMRAHLVKMLSYYARYLASQSFSSESPIHNCFVGSNAGMSVSFSIFSALDKEIGRLLEDENRALSKEAYHAANFATLKIIFADTTPQYDMPGMRDPSVSAGHQRSQEDFTHLEYSHQVERLSIALAGCSLDDTAKEEPLPLYETLKYCDGKIAPACKILAPTSQDQRSNISTTYDAISNDQCLNSTTAQSMGAVEKVIPGILSWVKANAS</sequence>
<dbReference type="EMBL" id="ML978130">
    <property type="protein sequence ID" value="KAF2095821.1"/>
    <property type="molecule type" value="Genomic_DNA"/>
</dbReference>